<dbReference type="RefSeq" id="WP_221252347.1">
    <property type="nucleotide sequence ID" value="NZ_AP024355.1"/>
</dbReference>
<dbReference type="NCBIfam" id="TIGR04336">
    <property type="entry name" value="AmmeMemoSam_B"/>
    <property type="match status" value="1"/>
</dbReference>
<dbReference type="Gene3D" id="3.40.830.10">
    <property type="entry name" value="LigB-like"/>
    <property type="match status" value="1"/>
</dbReference>
<evidence type="ECO:0000313" key="4">
    <source>
        <dbReference type="Proteomes" id="UP001319827"/>
    </source>
</evidence>
<reference evidence="3 4" key="2">
    <citation type="journal article" date="2021" name="Int. J. Syst. Evol. Microbiol.">
        <title>Isolation and Polyphasic Characterization of Desulfuromonas versatilis sp. Nov., an Electrogenic Bacteria Capable of Versatile Metabolism Isolated from a Graphene Oxide-Reducing Enrichment Culture.</title>
        <authorList>
            <person name="Xie L."/>
            <person name="Yoshida N."/>
            <person name="Ishii S."/>
            <person name="Meng L."/>
        </authorList>
    </citation>
    <scope>NUCLEOTIDE SEQUENCE [LARGE SCALE GENOMIC DNA]</scope>
    <source>
        <strain evidence="3 4">NIT-T3</strain>
    </source>
</reference>
<keyword evidence="4" id="KW-1185">Reference proteome</keyword>
<evidence type="ECO:0000313" key="3">
    <source>
        <dbReference type="EMBL" id="BCR04908.1"/>
    </source>
</evidence>
<accession>A0ABM8HSM6</accession>
<dbReference type="Pfam" id="PF01875">
    <property type="entry name" value="Memo"/>
    <property type="match status" value="1"/>
</dbReference>
<dbReference type="HAMAP" id="MF_00055">
    <property type="entry name" value="MEMO1"/>
    <property type="match status" value="1"/>
</dbReference>
<sequence length="266" mass="28603">MRRNPAVAGQFYPGTAEELRHSLGRLIPVSREPHKAFGIVSPHAGYLYSGAIAGETFARVEVPRRVVILGPNHQGLGHRAGVYAGGSWLTPLGEARIDEPLAEEILQGCPALAADETCHRFEHSLEVQVPFIQTRAPGASIVPICLRGAALDELLELGRHLGKTLARHDDVLMVASSDMTHYESGERARKKDMLALEKVLDLDPQGLYLVVREKGITMCGVVPVVVMLAAALEMGAQKATLVRYGNSGEVTGDQSEVVGYAGVIVE</sequence>
<name>A0ABM8HSM6_9BACT</name>
<dbReference type="EMBL" id="AP024355">
    <property type="protein sequence ID" value="BCR04908.1"/>
    <property type="molecule type" value="Genomic_DNA"/>
</dbReference>
<comment type="similarity">
    <text evidence="1 2">Belongs to the MEMO1 family.</text>
</comment>
<dbReference type="PANTHER" id="PTHR11060:SF0">
    <property type="entry name" value="PROTEIN MEMO1"/>
    <property type="match status" value="1"/>
</dbReference>
<dbReference type="InterPro" id="IPR002737">
    <property type="entry name" value="MEMO1_fam"/>
</dbReference>
<dbReference type="PANTHER" id="PTHR11060">
    <property type="entry name" value="PROTEIN MEMO1"/>
    <property type="match status" value="1"/>
</dbReference>
<organism evidence="3 4">
    <name type="scientific">Desulfuromonas versatilis</name>
    <dbReference type="NCBI Taxonomy" id="2802975"/>
    <lineage>
        <taxon>Bacteria</taxon>
        <taxon>Pseudomonadati</taxon>
        <taxon>Thermodesulfobacteriota</taxon>
        <taxon>Desulfuromonadia</taxon>
        <taxon>Desulfuromonadales</taxon>
        <taxon>Desulfuromonadaceae</taxon>
        <taxon>Desulfuromonas</taxon>
    </lineage>
</organism>
<dbReference type="Proteomes" id="UP001319827">
    <property type="component" value="Chromosome"/>
</dbReference>
<evidence type="ECO:0000256" key="2">
    <source>
        <dbReference type="HAMAP-Rule" id="MF_00055"/>
    </source>
</evidence>
<gene>
    <name evidence="3" type="ORF">DESUT3_19770</name>
</gene>
<proteinExistence type="inferred from homology"/>
<protein>
    <recommendedName>
        <fullName evidence="2">MEMO1 family protein DESUT3_19770</fullName>
    </recommendedName>
</protein>
<reference evidence="3 4" key="1">
    <citation type="journal article" date="2016" name="C (Basel)">
        <title>Selective Growth of and Electricity Production by Marine Exoelectrogenic Bacteria in Self-Aggregated Hydrogel of Microbially Reduced Graphene Oxide.</title>
        <authorList>
            <person name="Yoshida N."/>
            <person name="Goto Y."/>
            <person name="Miyata Y."/>
        </authorList>
    </citation>
    <scope>NUCLEOTIDE SEQUENCE [LARGE SCALE GENOMIC DNA]</scope>
    <source>
        <strain evidence="3 4">NIT-T3</strain>
    </source>
</reference>
<dbReference type="CDD" id="cd07361">
    <property type="entry name" value="MEMO_like"/>
    <property type="match status" value="1"/>
</dbReference>
<dbReference type="SUPFAM" id="SSF53213">
    <property type="entry name" value="LigB-like"/>
    <property type="match status" value="1"/>
</dbReference>
<evidence type="ECO:0000256" key="1">
    <source>
        <dbReference type="ARBA" id="ARBA00006315"/>
    </source>
</evidence>